<evidence type="ECO:0000259" key="1">
    <source>
        <dbReference type="PROSITE" id="PS50181"/>
    </source>
</evidence>
<gene>
    <name evidence="2" type="ORF">BJ508DRAFT_314191</name>
</gene>
<dbReference type="PROSITE" id="PS50181">
    <property type="entry name" value="FBOX"/>
    <property type="match status" value="1"/>
</dbReference>
<dbReference type="Proteomes" id="UP000275078">
    <property type="component" value="Unassembled WGS sequence"/>
</dbReference>
<dbReference type="InterPro" id="IPR001810">
    <property type="entry name" value="F-box_dom"/>
</dbReference>
<keyword evidence="3" id="KW-1185">Reference proteome</keyword>
<feature type="domain" description="F-box" evidence="1">
    <location>
        <begin position="10"/>
        <end position="63"/>
    </location>
</feature>
<evidence type="ECO:0000313" key="3">
    <source>
        <dbReference type="Proteomes" id="UP000275078"/>
    </source>
</evidence>
<organism evidence="2 3">
    <name type="scientific">Ascobolus immersus RN42</name>
    <dbReference type="NCBI Taxonomy" id="1160509"/>
    <lineage>
        <taxon>Eukaryota</taxon>
        <taxon>Fungi</taxon>
        <taxon>Dikarya</taxon>
        <taxon>Ascomycota</taxon>
        <taxon>Pezizomycotina</taxon>
        <taxon>Pezizomycetes</taxon>
        <taxon>Pezizales</taxon>
        <taxon>Ascobolaceae</taxon>
        <taxon>Ascobolus</taxon>
    </lineage>
</organism>
<sequence length="254" mass="29045">MPLKQTPNAKVSIMDLPNELLHDMILYSTTLRTFHSLSRVNRRFNLLTSNAAKDLPGALFSNILNRGSGRANVVEFIFSFLRDACDQLIRFDRQPGYEQLYTQNLSNSAALLPGSLTSYHYGDWSATMHRFTSRLLHGTIFGPQSKRLTIIINGGYVRLQKAELDPQWLRTYYELRVRKWGAPEFEEVGPGMEHAFLLGRLVEFWEKPRRGVWPQLVDRVDCDVRAKGFCREVEVRAEGYLLVQGRILGPLGAS</sequence>
<evidence type="ECO:0000313" key="2">
    <source>
        <dbReference type="EMBL" id="RPA73031.1"/>
    </source>
</evidence>
<accession>A0A3N4HLS7</accession>
<protein>
    <recommendedName>
        <fullName evidence="1">F-box domain-containing protein</fullName>
    </recommendedName>
</protein>
<dbReference type="EMBL" id="ML119836">
    <property type="protein sequence ID" value="RPA73031.1"/>
    <property type="molecule type" value="Genomic_DNA"/>
</dbReference>
<name>A0A3N4HLS7_ASCIM</name>
<proteinExistence type="predicted"/>
<dbReference type="AlphaFoldDB" id="A0A3N4HLS7"/>
<reference evidence="2 3" key="1">
    <citation type="journal article" date="2018" name="Nat. Ecol. Evol.">
        <title>Pezizomycetes genomes reveal the molecular basis of ectomycorrhizal truffle lifestyle.</title>
        <authorList>
            <person name="Murat C."/>
            <person name="Payen T."/>
            <person name="Noel B."/>
            <person name="Kuo A."/>
            <person name="Morin E."/>
            <person name="Chen J."/>
            <person name="Kohler A."/>
            <person name="Krizsan K."/>
            <person name="Balestrini R."/>
            <person name="Da Silva C."/>
            <person name="Montanini B."/>
            <person name="Hainaut M."/>
            <person name="Levati E."/>
            <person name="Barry K.W."/>
            <person name="Belfiori B."/>
            <person name="Cichocki N."/>
            <person name="Clum A."/>
            <person name="Dockter R.B."/>
            <person name="Fauchery L."/>
            <person name="Guy J."/>
            <person name="Iotti M."/>
            <person name="Le Tacon F."/>
            <person name="Lindquist E.A."/>
            <person name="Lipzen A."/>
            <person name="Malagnac F."/>
            <person name="Mello A."/>
            <person name="Molinier V."/>
            <person name="Miyauchi S."/>
            <person name="Poulain J."/>
            <person name="Riccioni C."/>
            <person name="Rubini A."/>
            <person name="Sitrit Y."/>
            <person name="Splivallo R."/>
            <person name="Traeger S."/>
            <person name="Wang M."/>
            <person name="Zifcakova L."/>
            <person name="Wipf D."/>
            <person name="Zambonelli A."/>
            <person name="Paolocci F."/>
            <person name="Nowrousian M."/>
            <person name="Ottonello S."/>
            <person name="Baldrian P."/>
            <person name="Spatafora J.W."/>
            <person name="Henrissat B."/>
            <person name="Nagy L.G."/>
            <person name="Aury J.M."/>
            <person name="Wincker P."/>
            <person name="Grigoriev I.V."/>
            <person name="Bonfante P."/>
            <person name="Martin F.M."/>
        </authorList>
    </citation>
    <scope>NUCLEOTIDE SEQUENCE [LARGE SCALE GENOMIC DNA]</scope>
    <source>
        <strain evidence="2 3">RN42</strain>
    </source>
</reference>